<evidence type="ECO:0000313" key="2">
    <source>
        <dbReference type="Proteomes" id="UP000198656"/>
    </source>
</evidence>
<protein>
    <submittedName>
        <fullName evidence="1">Uncharacterized protein</fullName>
    </submittedName>
</protein>
<reference evidence="2" key="1">
    <citation type="submission" date="2016-10" db="EMBL/GenBank/DDBJ databases">
        <authorList>
            <person name="Varghese N."/>
            <person name="Submissions S."/>
        </authorList>
    </citation>
    <scope>NUCLEOTIDE SEQUENCE [LARGE SCALE GENOMIC DNA]</scope>
    <source>
        <strain evidence="2">DSM 8344</strain>
    </source>
</reference>
<gene>
    <name evidence="1" type="ORF">SAMN05443529_102101</name>
</gene>
<keyword evidence="2" id="KW-1185">Reference proteome</keyword>
<dbReference type="OrthoDB" id="2666736at2"/>
<accession>A0A1G7T4V2</accession>
<evidence type="ECO:0000313" key="1">
    <source>
        <dbReference type="EMBL" id="SDG30326.1"/>
    </source>
</evidence>
<dbReference type="RefSeq" id="WP_092329346.1">
    <property type="nucleotide sequence ID" value="NZ_FNCP01000002.1"/>
</dbReference>
<proteinExistence type="predicted"/>
<sequence>MKKNFFTVVILVVSLTTMVGCGTRVSKDIENTGNVNQPSNIGSDKNPQGADITYVNEKYGFSLVFPGYWQDQYNVEDVHGIGVRIHHKPTWLKNGAGTLFQITVFDKSKDEWNTQVKTAVETIGLWKIYENEKEVLGFSSPTDVQYIPDDKLLSSKYMKMENDVLKIVETFEKLN</sequence>
<dbReference type="EMBL" id="FNCP01000002">
    <property type="protein sequence ID" value="SDG30326.1"/>
    <property type="molecule type" value="Genomic_DNA"/>
</dbReference>
<dbReference type="Proteomes" id="UP000198656">
    <property type="component" value="Unassembled WGS sequence"/>
</dbReference>
<organism evidence="1 2">
    <name type="scientific">Desulfosporosinus hippei DSM 8344</name>
    <dbReference type="NCBI Taxonomy" id="1121419"/>
    <lineage>
        <taxon>Bacteria</taxon>
        <taxon>Bacillati</taxon>
        <taxon>Bacillota</taxon>
        <taxon>Clostridia</taxon>
        <taxon>Eubacteriales</taxon>
        <taxon>Desulfitobacteriaceae</taxon>
        <taxon>Desulfosporosinus</taxon>
    </lineage>
</organism>
<dbReference type="PROSITE" id="PS51257">
    <property type="entry name" value="PROKAR_LIPOPROTEIN"/>
    <property type="match status" value="1"/>
</dbReference>
<name>A0A1G7T4V2_9FIRM</name>
<dbReference type="AlphaFoldDB" id="A0A1G7T4V2"/>